<evidence type="ECO:0000259" key="5">
    <source>
        <dbReference type="Pfam" id="PF13364"/>
    </source>
</evidence>
<dbReference type="Pfam" id="PF10435">
    <property type="entry name" value="BetaGal_dom2"/>
    <property type="match status" value="1"/>
</dbReference>
<feature type="domain" description="Beta-galactosidase" evidence="4">
    <location>
        <begin position="131"/>
        <end position="194"/>
    </location>
</feature>
<evidence type="ECO:0000259" key="3">
    <source>
        <dbReference type="Pfam" id="PF10435"/>
    </source>
</evidence>
<keyword evidence="1" id="KW-0378">Hydrolase</keyword>
<evidence type="ECO:0000259" key="4">
    <source>
        <dbReference type="Pfam" id="PF13363"/>
    </source>
</evidence>
<dbReference type="Gene3D" id="2.60.390.10">
    <property type="entry name" value="Beta-galactosidase, domain 3"/>
    <property type="match status" value="1"/>
</dbReference>
<dbReference type="Proteomes" id="UP000717328">
    <property type="component" value="Unassembled WGS sequence"/>
</dbReference>
<evidence type="ECO:0000256" key="2">
    <source>
        <dbReference type="ARBA" id="ARBA00023295"/>
    </source>
</evidence>
<reference evidence="6" key="1">
    <citation type="submission" date="2021-02" db="EMBL/GenBank/DDBJ databases">
        <authorList>
            <person name="Nieuwenhuis M."/>
            <person name="Van De Peppel L.J.J."/>
        </authorList>
    </citation>
    <scope>NUCLEOTIDE SEQUENCE</scope>
    <source>
        <strain evidence="6">D49</strain>
    </source>
</reference>
<proteinExistence type="predicted"/>
<gene>
    <name evidence="6" type="ORF">H0H81_004902</name>
</gene>
<dbReference type="OrthoDB" id="1657402at2759"/>
<dbReference type="InterPro" id="IPR008979">
    <property type="entry name" value="Galactose-bd-like_sf"/>
</dbReference>
<dbReference type="AlphaFoldDB" id="A0A9P7FY41"/>
<comment type="caution">
    <text evidence="6">The sequence shown here is derived from an EMBL/GenBank/DDBJ whole genome shotgun (WGS) entry which is preliminary data.</text>
</comment>
<dbReference type="Pfam" id="PF13364">
    <property type="entry name" value="BetaGal_ABD2"/>
    <property type="match status" value="1"/>
</dbReference>
<dbReference type="Gene3D" id="2.60.120.260">
    <property type="entry name" value="Galactose-binding domain-like"/>
    <property type="match status" value="1"/>
</dbReference>
<accession>A0A9P7FY41</accession>
<dbReference type="SUPFAM" id="SSF49785">
    <property type="entry name" value="Galactose-binding domain-like"/>
    <property type="match status" value="1"/>
</dbReference>
<dbReference type="InterPro" id="IPR036833">
    <property type="entry name" value="BetaGal_dom3_sf"/>
</dbReference>
<protein>
    <submittedName>
        <fullName evidence="6">Uncharacterized protein</fullName>
    </submittedName>
</protein>
<dbReference type="GO" id="GO:0004565">
    <property type="term" value="F:beta-galactosidase activity"/>
    <property type="evidence" value="ECO:0007669"/>
    <property type="project" value="UniProtKB-ARBA"/>
</dbReference>
<dbReference type="InterPro" id="IPR025972">
    <property type="entry name" value="BetaGal_dom3"/>
</dbReference>
<dbReference type="SUPFAM" id="SSF117100">
    <property type="entry name" value="Beta-galactosidase LacA, domain 3"/>
    <property type="match status" value="1"/>
</dbReference>
<feature type="domain" description="Beta-galactosidase" evidence="3">
    <location>
        <begin position="6"/>
        <end position="112"/>
    </location>
</feature>
<dbReference type="InterPro" id="IPR018954">
    <property type="entry name" value="Betagal_dom2"/>
</dbReference>
<reference evidence="6" key="2">
    <citation type="submission" date="2021-10" db="EMBL/GenBank/DDBJ databases">
        <title>Phylogenomics reveals ancestral predisposition of the termite-cultivated fungus Termitomyces towards a domesticated lifestyle.</title>
        <authorList>
            <person name="Auxier B."/>
            <person name="Grum-Grzhimaylo A."/>
            <person name="Cardenas M.E."/>
            <person name="Lodge J.D."/>
            <person name="Laessoe T."/>
            <person name="Pedersen O."/>
            <person name="Smith M.E."/>
            <person name="Kuyper T.W."/>
            <person name="Franco-Molano E.A."/>
            <person name="Baroni T.J."/>
            <person name="Aanen D.K."/>
        </authorList>
    </citation>
    <scope>NUCLEOTIDE SEQUENCE</scope>
    <source>
        <strain evidence="6">D49</strain>
    </source>
</reference>
<dbReference type="InterPro" id="IPR037110">
    <property type="entry name" value="Betagal_dom2_sf"/>
</dbReference>
<keyword evidence="7" id="KW-1185">Reference proteome</keyword>
<name>A0A9P7FY41_9AGAR</name>
<organism evidence="6 7">
    <name type="scientific">Sphagnurus paluster</name>
    <dbReference type="NCBI Taxonomy" id="117069"/>
    <lineage>
        <taxon>Eukaryota</taxon>
        <taxon>Fungi</taxon>
        <taxon>Dikarya</taxon>
        <taxon>Basidiomycota</taxon>
        <taxon>Agaricomycotina</taxon>
        <taxon>Agaricomycetes</taxon>
        <taxon>Agaricomycetidae</taxon>
        <taxon>Agaricales</taxon>
        <taxon>Tricholomatineae</taxon>
        <taxon>Lyophyllaceae</taxon>
        <taxon>Sphagnurus</taxon>
    </lineage>
</organism>
<dbReference type="Pfam" id="PF13363">
    <property type="entry name" value="BetaGal_dom3"/>
    <property type="match status" value="1"/>
</dbReference>
<sequence>MIPPFTDLSFGSQSWKLLYSTAMLLSTFKFDGNDALIVYGTTGLTYEVALLLDVEPTLSASGPVKITAKYSKSDSAYFLNFKVTQGVTTVKIATGQKTVVLIIADYATATNFWMPTISGTGDFADFIDIGASAPLLISGPYLVRSAALSGNKLALKGDLAATATLTVFGPSTLDSITWNGKAVGALKRTSTGAWEAQLTASIPRVTVPDLMTATWKYADSLPELQANFDESSLIDANHTSTTSTFAPYYGGPWILYADDYGHHAGNLVWRGTFEHNPSLKPPTAVNLSVSGGWNFAASAWLNDYYLGPFDRRQATQNETLPVTTDMLRAGKNYVTVLQE</sequence>
<evidence type="ECO:0000313" key="6">
    <source>
        <dbReference type="EMBL" id="KAG5637345.1"/>
    </source>
</evidence>
<evidence type="ECO:0000256" key="1">
    <source>
        <dbReference type="ARBA" id="ARBA00022801"/>
    </source>
</evidence>
<dbReference type="InterPro" id="IPR025300">
    <property type="entry name" value="BetaGal_jelly_roll_dom"/>
</dbReference>
<dbReference type="Gene3D" id="2.102.20.10">
    <property type="entry name" value="Beta-galactosidase, domain 2"/>
    <property type="match status" value="1"/>
</dbReference>
<dbReference type="SUPFAM" id="SSF51011">
    <property type="entry name" value="Glycosyl hydrolase domain"/>
    <property type="match status" value="1"/>
</dbReference>
<feature type="domain" description="Beta-galactosidase jelly roll" evidence="5">
    <location>
        <begin position="228"/>
        <end position="338"/>
    </location>
</feature>
<dbReference type="EMBL" id="JABCKI010005838">
    <property type="protein sequence ID" value="KAG5637345.1"/>
    <property type="molecule type" value="Genomic_DNA"/>
</dbReference>
<evidence type="ECO:0000313" key="7">
    <source>
        <dbReference type="Proteomes" id="UP000717328"/>
    </source>
</evidence>
<keyword evidence="2" id="KW-0326">Glycosidase</keyword>